<dbReference type="AlphaFoldDB" id="A0A8H7XTN5"/>
<protein>
    <submittedName>
        <fullName evidence="2">Uncharacterized protein</fullName>
    </submittedName>
</protein>
<comment type="caution">
    <text evidence="2">The sequence shown here is derived from an EMBL/GenBank/DDBJ whole genome shotgun (WGS) entry which is preliminary data.</text>
</comment>
<organism evidence="2">
    <name type="scientific">Psilocybe cubensis</name>
    <name type="common">Psychedelic mushroom</name>
    <name type="synonym">Stropharia cubensis</name>
    <dbReference type="NCBI Taxonomy" id="181762"/>
    <lineage>
        <taxon>Eukaryota</taxon>
        <taxon>Fungi</taxon>
        <taxon>Dikarya</taxon>
        <taxon>Basidiomycota</taxon>
        <taxon>Agaricomycotina</taxon>
        <taxon>Agaricomycetes</taxon>
        <taxon>Agaricomycetidae</taxon>
        <taxon>Agaricales</taxon>
        <taxon>Agaricineae</taxon>
        <taxon>Strophariaceae</taxon>
        <taxon>Psilocybe</taxon>
    </lineage>
</organism>
<proteinExistence type="predicted"/>
<feature type="compositionally biased region" description="Acidic residues" evidence="1">
    <location>
        <begin position="706"/>
        <end position="719"/>
    </location>
</feature>
<reference evidence="2" key="1">
    <citation type="submission" date="2021-02" db="EMBL/GenBank/DDBJ databases">
        <title>Psilocybe cubensis genome.</title>
        <authorList>
            <person name="Mckernan K.J."/>
            <person name="Crawford S."/>
            <person name="Trippe A."/>
            <person name="Kane L.T."/>
            <person name="Mclaughlin S."/>
        </authorList>
    </citation>
    <scope>NUCLEOTIDE SEQUENCE [LARGE SCALE GENOMIC DNA]</scope>
    <source>
        <strain evidence="2">MGC-MH-2018</strain>
    </source>
</reference>
<name>A0A8H7XTN5_PSICU</name>
<accession>A0A8H7XTN5</accession>
<dbReference type="EMBL" id="JAFIQS010000009">
    <property type="protein sequence ID" value="KAG5165781.1"/>
    <property type="molecule type" value="Genomic_DNA"/>
</dbReference>
<evidence type="ECO:0000256" key="1">
    <source>
        <dbReference type="SAM" id="MobiDB-lite"/>
    </source>
</evidence>
<feature type="region of interest" description="Disordered" evidence="1">
    <location>
        <begin position="705"/>
        <end position="729"/>
    </location>
</feature>
<gene>
    <name evidence="2" type="ORF">JR316_009366</name>
</gene>
<evidence type="ECO:0000313" key="2">
    <source>
        <dbReference type="EMBL" id="KAG5165781.1"/>
    </source>
</evidence>
<sequence>MSSHPHIRAAYFRVSLDEAQEALKDCIENLMSTTAPATLRNREKIRMKFLFTVQAFEPDLEEHRLWFHDTLEKYYQKFLVFLVLALRQPDGTYKCTAGTMKEAYLTFCWHIARFAVDAQGKLIGSKLLSAEGYHQFLKDQCYTLITKYKLARHQKPRIMLTEFELRLIVEQNLLMSQKFNRLVALQRICLALTLFYTLCRPGSLGPSEKVYKQDKKYPCVKHVKFIRIDRLKYRVKLQIMQLKGHNTTFTGEQREYILEPVKNWFNIMLEHGIYMVSFFLARGLFVNIHTIEDLANSTDLYLPIDPTRMEEPLFLASGPGGRGFKDPPEPMVSTGITAGMKTVAVNAGLPGATAYGFRSQGAIDVKNKFGKDVAETLLTHIEPGSHKFYSSETAAFDLTGMMLNELPIPLDANKMHIIERDLITRPAIMCLMQIQRAIRAHLPKQLIAQVAHATTNERTAPVKLTEAETMEAHKNNPKLQNLLKEESRLRTEFRNCFSDTLTNGQPFHYSSRSISTILNSKTVIRLVPDDKIDKVAADYRKAAAAATSMRSKVAKAAKRDKEKQVVATRRQDTAGSTDDANKAIALLKQPSDYLLVPQASTSTRIIDSITTAVGSASILERAKRKEIDHIISKSHIDGVDPLQADPTFNAMVKLVAARMQEANLGDGEHDNPEEDIPIDPALRNLDQLITNATPVHKRSSAPIFASDDEYEDDDDDVEDTPNNIADHEHPDDTKVIVDMTNLRMCTMESILRPIITQRALENNEKNANGKYVCPRCTKYFNKNQEFSSLAHLERHINVQHTAWKELILLMHDATNADTFICPTVQCKFRQAFLPNDHLDLDLVDVSFRATSEKAVISHCLKECVDVEKYTQMWQHHQEMTLDSRSSKGQYNLVSNVTTGEISEPNTNLLLASFLPFATSHPLTYGIVSDVFEQYASYQPIQQEDARSIEEVAGFTYQDLINEFDA</sequence>